<feature type="region of interest" description="Disordered" evidence="1">
    <location>
        <begin position="402"/>
        <end position="421"/>
    </location>
</feature>
<dbReference type="PANTHER" id="PTHR11102">
    <property type="entry name" value="SEL-1-LIKE PROTEIN"/>
    <property type="match status" value="1"/>
</dbReference>
<dbReference type="InterPro" id="IPR036366">
    <property type="entry name" value="PGBDSf"/>
</dbReference>
<feature type="compositionally biased region" description="Basic and acidic residues" evidence="1">
    <location>
        <begin position="525"/>
        <end position="536"/>
    </location>
</feature>
<evidence type="ECO:0000313" key="3">
    <source>
        <dbReference type="EMBL" id="GGA79029.1"/>
    </source>
</evidence>
<feature type="region of interest" description="Disordered" evidence="1">
    <location>
        <begin position="523"/>
        <end position="549"/>
    </location>
</feature>
<evidence type="ECO:0000256" key="1">
    <source>
        <dbReference type="SAM" id="MobiDB-lite"/>
    </source>
</evidence>
<dbReference type="SUPFAM" id="SSF47090">
    <property type="entry name" value="PGBD-like"/>
    <property type="match status" value="1"/>
</dbReference>
<comment type="caution">
    <text evidence="3">The sequence shown here is derived from an EMBL/GenBank/DDBJ whole genome shotgun (WGS) entry which is preliminary data.</text>
</comment>
<organism evidence="3 4">
    <name type="scientific">Brucella endophytica</name>
    <dbReference type="NCBI Taxonomy" id="1963359"/>
    <lineage>
        <taxon>Bacteria</taxon>
        <taxon>Pseudomonadati</taxon>
        <taxon>Pseudomonadota</taxon>
        <taxon>Alphaproteobacteria</taxon>
        <taxon>Hyphomicrobiales</taxon>
        <taxon>Brucellaceae</taxon>
        <taxon>Brucella/Ochrobactrum group</taxon>
        <taxon>Brucella</taxon>
    </lineage>
</organism>
<dbReference type="AlphaFoldDB" id="A0A916W9Q0"/>
<dbReference type="PANTHER" id="PTHR11102:SF160">
    <property type="entry name" value="ERAD-ASSOCIATED E3 UBIQUITIN-PROTEIN LIGASE COMPONENT HRD3"/>
    <property type="match status" value="1"/>
</dbReference>
<dbReference type="InterPro" id="IPR006597">
    <property type="entry name" value="Sel1-like"/>
</dbReference>
<dbReference type="InterPro" id="IPR011990">
    <property type="entry name" value="TPR-like_helical_dom_sf"/>
</dbReference>
<dbReference type="RefSeq" id="WP_188820725.1">
    <property type="nucleotide sequence ID" value="NZ_BMHH01000001.1"/>
</dbReference>
<reference evidence="3" key="2">
    <citation type="submission" date="2020-09" db="EMBL/GenBank/DDBJ databases">
        <authorList>
            <person name="Sun Q."/>
            <person name="Zhou Y."/>
        </authorList>
    </citation>
    <scope>NUCLEOTIDE SEQUENCE</scope>
    <source>
        <strain evidence="3">CGMCC 1.15082</strain>
    </source>
</reference>
<feature type="region of interest" description="Disordered" evidence="1">
    <location>
        <begin position="1"/>
        <end position="28"/>
    </location>
</feature>
<dbReference type="SMART" id="SM00671">
    <property type="entry name" value="SEL1"/>
    <property type="match status" value="4"/>
</dbReference>
<dbReference type="InterPro" id="IPR036365">
    <property type="entry name" value="PGBD-like_sf"/>
</dbReference>
<feature type="region of interest" description="Disordered" evidence="1">
    <location>
        <begin position="357"/>
        <end position="389"/>
    </location>
</feature>
<dbReference type="Pfam" id="PF01471">
    <property type="entry name" value="PG_binding_1"/>
    <property type="match status" value="1"/>
</dbReference>
<dbReference type="Gene3D" id="1.25.40.10">
    <property type="entry name" value="Tetratricopeptide repeat domain"/>
    <property type="match status" value="1"/>
</dbReference>
<proteinExistence type="predicted"/>
<evidence type="ECO:0000313" key="4">
    <source>
        <dbReference type="Proteomes" id="UP000646478"/>
    </source>
</evidence>
<sequence length="975" mass="105852">MKNQRSPLEDLNAQRTRRASSPLDGLNRTLEELESRLKGLDTVRAPAERSYYPDEDSFFPRPLRSDLHDEIAELKRTVQTLAREESLRRLNHRWDSLDERFDAFEQRQGTSGDLNAPAFMRQMDERLDEISRAILSSGMSRRPDPSEARRLERIEEHLADLTRQIEAAEERSALPDPTFIREIDRRFEELAQRLDEHYTGSIHDARLIESLEGRLEDISQQLSVNAAAQSAMHTSFPGHEVFRNLEAQVAEIARHLAKPDPRMPVLEQRLDSIERSLKSSRDTMLDAARQAAEDAIRHVVKNGSPDDAAIARQLAQDLKSLEALTRRTDERSSRTFETIHDTLIKIVDRLGRLEEEAAKPGSTPIELPKKSTASLPFESESPAMSRSPAAAAAEAALAALKSDGRAAPKASEREGRKSMFGGLAKAVKGRGNNDAKAEAAVRAQKAEPGFASMAKMDAIAEPLDEADIKLANQPLEPGSGMPDLNTILKRVRDERRERGGEAPADAGKADYIIAARRAAQAAAAESERLKKTAEKPRAKKRPAGGGSVLQRQRKPVLMAIAAIMIAMAGLQVGTAFLARDDQQGEFGDAANLTEAPTAAPSLDTRSTAAVPEKQPDAKPQAVTPEAPAEQPAPPPPADTVMLHTRAATATPEPAPQTEASAPAPTQTSTPAQAETETQQVSIPEIPAEAGPEALRAAAAQGDPKALFEIGNRYTDGRGVQSDYAKAAQWYELAAAKGFAPAQYRLGNLNEKGLGMPRDTAKAKKWYSQAAEQGNASAMHNLAVLYAMGPDGTPDNNAAARWFIKAAEHGVKDSQFNLGILAAKGLGLPQNLEESYKWFALAAQSGDKDAEQKRDAIAGSLKPEQLERAKGMVSLWKAKPLNEAANSVEVPDAWLESQPMTTGAVDMKKAVRNIQLILSRSGYDAGTPDGVMGAKTRQAIAAFQKANGMKPTGDVDQPLVEALLKQNQQLSMAAKQ</sequence>
<dbReference type="Gene3D" id="1.10.101.10">
    <property type="entry name" value="PGBD-like superfamily/PGBD"/>
    <property type="match status" value="1"/>
</dbReference>
<dbReference type="InterPro" id="IPR002477">
    <property type="entry name" value="Peptidoglycan-bd-like"/>
</dbReference>
<dbReference type="InterPro" id="IPR050767">
    <property type="entry name" value="Sel1_AlgK"/>
</dbReference>
<gene>
    <name evidence="3" type="ORF">GCM10011491_02820</name>
</gene>
<feature type="compositionally biased region" description="Low complexity" evidence="1">
    <location>
        <begin position="619"/>
        <end position="629"/>
    </location>
</feature>
<protein>
    <submittedName>
        <fullName evidence="3">Peptidoglycan-binding protein</fullName>
    </submittedName>
</protein>
<feature type="region of interest" description="Disordered" evidence="1">
    <location>
        <begin position="592"/>
        <end position="679"/>
    </location>
</feature>
<dbReference type="Proteomes" id="UP000646478">
    <property type="component" value="Unassembled WGS sequence"/>
</dbReference>
<evidence type="ECO:0000259" key="2">
    <source>
        <dbReference type="Pfam" id="PF01471"/>
    </source>
</evidence>
<keyword evidence="4" id="KW-1185">Reference proteome</keyword>
<name>A0A916W9Q0_9HYPH</name>
<feature type="compositionally biased region" description="Basic and acidic residues" evidence="1">
    <location>
        <begin position="402"/>
        <end position="417"/>
    </location>
</feature>
<feature type="compositionally biased region" description="Low complexity" evidence="1">
    <location>
        <begin position="646"/>
        <end position="679"/>
    </location>
</feature>
<feature type="domain" description="Peptidoglycan binding-like" evidence="2">
    <location>
        <begin position="909"/>
        <end position="962"/>
    </location>
</feature>
<dbReference type="Pfam" id="PF08238">
    <property type="entry name" value="Sel1"/>
    <property type="match status" value="4"/>
</dbReference>
<reference evidence="3" key="1">
    <citation type="journal article" date="2014" name="Int. J. Syst. Evol. Microbiol.">
        <title>Complete genome sequence of Corynebacterium casei LMG S-19264T (=DSM 44701T), isolated from a smear-ripened cheese.</title>
        <authorList>
            <consortium name="US DOE Joint Genome Institute (JGI-PGF)"/>
            <person name="Walter F."/>
            <person name="Albersmeier A."/>
            <person name="Kalinowski J."/>
            <person name="Ruckert C."/>
        </authorList>
    </citation>
    <scope>NUCLEOTIDE SEQUENCE</scope>
    <source>
        <strain evidence="3">CGMCC 1.15082</strain>
    </source>
</reference>
<dbReference type="EMBL" id="BMHH01000001">
    <property type="protein sequence ID" value="GGA79029.1"/>
    <property type="molecule type" value="Genomic_DNA"/>
</dbReference>
<accession>A0A916W9Q0</accession>
<dbReference type="SUPFAM" id="SSF81901">
    <property type="entry name" value="HCP-like"/>
    <property type="match status" value="1"/>
</dbReference>